<accession>A0AC35FJE4</accession>
<proteinExistence type="predicted"/>
<reference evidence="2" key="1">
    <citation type="submission" date="2022-11" db="UniProtKB">
        <authorList>
            <consortium name="WormBaseParasite"/>
        </authorList>
    </citation>
    <scope>IDENTIFICATION</scope>
</reference>
<protein>
    <submittedName>
        <fullName evidence="2">Uncharacterized protein</fullName>
    </submittedName>
</protein>
<evidence type="ECO:0000313" key="2">
    <source>
        <dbReference type="WBParaSite" id="PS1159_v2.g17461.t1"/>
    </source>
</evidence>
<dbReference type="Proteomes" id="UP000887580">
    <property type="component" value="Unplaced"/>
</dbReference>
<dbReference type="WBParaSite" id="PS1159_v2.g17461.t1">
    <property type="protein sequence ID" value="PS1159_v2.g17461.t1"/>
    <property type="gene ID" value="PS1159_v2.g17461"/>
</dbReference>
<evidence type="ECO:0000313" key="1">
    <source>
        <dbReference type="Proteomes" id="UP000887580"/>
    </source>
</evidence>
<name>A0AC35FJE4_9BILA</name>
<sequence length="95" mass="11052">MVFGGRLEKFSYDDFKFFTSSGCLEEFGLCKTIVTSNTGEIIPYESLLDHTPALRILRFVYNQNLQLPQKFIEKVCASNLEKFVVFKVPENFERQ</sequence>
<organism evidence="1 2">
    <name type="scientific">Panagrolaimus sp. PS1159</name>
    <dbReference type="NCBI Taxonomy" id="55785"/>
    <lineage>
        <taxon>Eukaryota</taxon>
        <taxon>Metazoa</taxon>
        <taxon>Ecdysozoa</taxon>
        <taxon>Nematoda</taxon>
        <taxon>Chromadorea</taxon>
        <taxon>Rhabditida</taxon>
        <taxon>Tylenchina</taxon>
        <taxon>Panagrolaimomorpha</taxon>
        <taxon>Panagrolaimoidea</taxon>
        <taxon>Panagrolaimidae</taxon>
        <taxon>Panagrolaimus</taxon>
    </lineage>
</organism>